<dbReference type="EMBL" id="FQUU01000001">
    <property type="protein sequence ID" value="SHE39416.1"/>
    <property type="molecule type" value="Genomic_DNA"/>
</dbReference>
<sequence>MSQDHLNAQPGDDNNNRLRDEPFESDTQKIVKRHLENKDDVITEEDIRNVRVGMTPPLDDATEEALEEREEKIADRKTIDEDVTPGGQKVTPWDIVEPEE</sequence>
<proteinExistence type="predicted"/>
<feature type="region of interest" description="Disordered" evidence="1">
    <location>
        <begin position="1"/>
        <end position="30"/>
    </location>
</feature>
<dbReference type="Proteomes" id="UP000184048">
    <property type="component" value="Unassembled WGS sequence"/>
</dbReference>
<reference evidence="2 3" key="1">
    <citation type="submission" date="2016-11" db="EMBL/GenBank/DDBJ databases">
        <authorList>
            <person name="Jaros S."/>
            <person name="Januszkiewicz K."/>
            <person name="Wedrychowicz H."/>
        </authorList>
    </citation>
    <scope>NUCLEOTIDE SEQUENCE [LARGE SCALE GENOMIC DNA]</scope>
    <source>
        <strain evidence="2 3">DSM 18119</strain>
    </source>
</reference>
<evidence type="ECO:0000313" key="3">
    <source>
        <dbReference type="Proteomes" id="UP000184048"/>
    </source>
</evidence>
<protein>
    <submittedName>
        <fullName evidence="2">Uncharacterized protein</fullName>
    </submittedName>
</protein>
<keyword evidence="3" id="KW-1185">Reference proteome</keyword>
<feature type="region of interest" description="Disordered" evidence="1">
    <location>
        <begin position="71"/>
        <end position="100"/>
    </location>
</feature>
<organism evidence="2 3">
    <name type="scientific">Flavisolibacter ginsengisoli DSM 18119</name>
    <dbReference type="NCBI Taxonomy" id="1121884"/>
    <lineage>
        <taxon>Bacteria</taxon>
        <taxon>Pseudomonadati</taxon>
        <taxon>Bacteroidota</taxon>
        <taxon>Chitinophagia</taxon>
        <taxon>Chitinophagales</taxon>
        <taxon>Chitinophagaceae</taxon>
        <taxon>Flavisolibacter</taxon>
    </lineage>
</organism>
<name>A0A1M4T4J9_9BACT</name>
<evidence type="ECO:0000313" key="2">
    <source>
        <dbReference type="EMBL" id="SHE39416.1"/>
    </source>
</evidence>
<dbReference type="STRING" id="1121884.SAMN02745131_00343"/>
<feature type="compositionally biased region" description="Basic and acidic residues" evidence="1">
    <location>
        <begin position="14"/>
        <end position="30"/>
    </location>
</feature>
<dbReference type="OrthoDB" id="680690at2"/>
<accession>A0A1M4T4J9</accession>
<feature type="compositionally biased region" description="Basic and acidic residues" evidence="1">
    <location>
        <begin position="71"/>
        <end position="80"/>
    </location>
</feature>
<dbReference type="RefSeq" id="WP_072833493.1">
    <property type="nucleotide sequence ID" value="NZ_FQUU01000001.1"/>
</dbReference>
<dbReference type="AlphaFoldDB" id="A0A1M4T4J9"/>
<gene>
    <name evidence="2" type="ORF">SAMN02745131_00343</name>
</gene>
<evidence type="ECO:0000256" key="1">
    <source>
        <dbReference type="SAM" id="MobiDB-lite"/>
    </source>
</evidence>